<dbReference type="Proteomes" id="UP000094224">
    <property type="component" value="Unassembled WGS sequence"/>
</dbReference>
<protein>
    <submittedName>
        <fullName evidence="1">Uncharacterized protein</fullName>
    </submittedName>
</protein>
<evidence type="ECO:0000313" key="2">
    <source>
        <dbReference type="Proteomes" id="UP000094224"/>
    </source>
</evidence>
<dbReference type="STRING" id="243061.AWC25_11790"/>
<organism evidence="1 2">
    <name type="scientific">Mycobacterium sherrisii</name>
    <dbReference type="NCBI Taxonomy" id="243061"/>
    <lineage>
        <taxon>Bacteria</taxon>
        <taxon>Bacillati</taxon>
        <taxon>Actinomycetota</taxon>
        <taxon>Actinomycetes</taxon>
        <taxon>Mycobacteriales</taxon>
        <taxon>Mycobacteriaceae</taxon>
        <taxon>Mycobacterium</taxon>
        <taxon>Mycobacterium simiae complex</taxon>
    </lineage>
</organism>
<name>A0A1E3SC61_9MYCO</name>
<dbReference type="AlphaFoldDB" id="A0A1E3SC61"/>
<sequence>MIVLWPLDGILLGVDDGAHCRGSQAVRIAELVRAALMLPDDVGVTVQQLRSLELGCPPVETALPSCSDTSVLELATTVGRHQ</sequence>
<proteinExistence type="predicted"/>
<accession>A0A1E3SC61</accession>
<dbReference type="EMBL" id="MIHC01000074">
    <property type="protein sequence ID" value="ODQ99661.1"/>
    <property type="molecule type" value="Genomic_DNA"/>
</dbReference>
<evidence type="ECO:0000313" key="1">
    <source>
        <dbReference type="EMBL" id="ODQ99661.1"/>
    </source>
</evidence>
<gene>
    <name evidence="1" type="ORF">BHQ21_25105</name>
</gene>
<reference evidence="2" key="1">
    <citation type="submission" date="2016-09" db="EMBL/GenBank/DDBJ databases">
        <authorList>
            <person name="Greninger A.L."/>
            <person name="Jerome K.R."/>
            <person name="Mcnair B."/>
            <person name="Wallis C."/>
            <person name="Fang F."/>
        </authorList>
    </citation>
    <scope>NUCLEOTIDE SEQUENCE [LARGE SCALE GENOMIC DNA]</scope>
    <source>
        <strain evidence="2">BC1_M4</strain>
    </source>
</reference>
<comment type="caution">
    <text evidence="1">The sequence shown here is derived from an EMBL/GenBank/DDBJ whole genome shotgun (WGS) entry which is preliminary data.</text>
</comment>
<keyword evidence="2" id="KW-1185">Reference proteome</keyword>